<dbReference type="InterPro" id="IPR002937">
    <property type="entry name" value="Amino_oxidase"/>
</dbReference>
<dbReference type="InterPro" id="IPR036188">
    <property type="entry name" value="FAD/NAD-bd_sf"/>
</dbReference>
<protein>
    <submittedName>
        <fullName evidence="3">Monoamine oxidase</fullName>
    </submittedName>
</protein>
<organism evidence="3 4">
    <name type="scientific">Aquimarina amphilecti</name>
    <dbReference type="NCBI Taxonomy" id="1038014"/>
    <lineage>
        <taxon>Bacteria</taxon>
        <taxon>Pseudomonadati</taxon>
        <taxon>Bacteroidota</taxon>
        <taxon>Flavobacteriia</taxon>
        <taxon>Flavobacteriales</taxon>
        <taxon>Flavobacteriaceae</taxon>
        <taxon>Aquimarina</taxon>
    </lineage>
</organism>
<feature type="domain" description="Amine oxidase" evidence="2">
    <location>
        <begin position="93"/>
        <end position="342"/>
    </location>
</feature>
<dbReference type="Gene3D" id="3.50.50.60">
    <property type="entry name" value="FAD/NAD(P)-binding domain"/>
    <property type="match status" value="2"/>
</dbReference>
<dbReference type="SUPFAM" id="SSF51905">
    <property type="entry name" value="FAD/NAD(P)-binding domain"/>
    <property type="match status" value="1"/>
</dbReference>
<dbReference type="Pfam" id="PF01593">
    <property type="entry name" value="Amino_oxidase"/>
    <property type="match status" value="2"/>
</dbReference>
<evidence type="ECO:0000259" key="2">
    <source>
        <dbReference type="Pfam" id="PF01593"/>
    </source>
</evidence>
<dbReference type="InterPro" id="IPR050703">
    <property type="entry name" value="Flavin_MAO"/>
</dbReference>
<dbReference type="GO" id="GO:0016491">
    <property type="term" value="F:oxidoreductase activity"/>
    <property type="evidence" value="ECO:0007669"/>
    <property type="project" value="InterPro"/>
</dbReference>
<dbReference type="PANTHER" id="PTHR43563">
    <property type="entry name" value="AMINE OXIDASE"/>
    <property type="match status" value="1"/>
</dbReference>
<feature type="domain" description="Amine oxidase" evidence="2">
    <location>
        <begin position="12"/>
        <end position="82"/>
    </location>
</feature>
<gene>
    <name evidence="3" type="ORF">SAMN04487910_3910</name>
</gene>
<comment type="similarity">
    <text evidence="1">Belongs to the flavin monoamine oxidase family.</text>
</comment>
<dbReference type="RefSeq" id="WP_091411521.1">
    <property type="nucleotide sequence ID" value="NZ_FOAB01000007.1"/>
</dbReference>
<name>A0A1H7UW99_AQUAM</name>
<dbReference type="EMBL" id="FOAB01000007">
    <property type="protein sequence ID" value="SEM01263.1"/>
    <property type="molecule type" value="Genomic_DNA"/>
</dbReference>
<dbReference type="PANTHER" id="PTHR43563:SF1">
    <property type="entry name" value="AMINE OXIDASE [FLAVIN-CONTAINING] B"/>
    <property type="match status" value="1"/>
</dbReference>
<proteinExistence type="inferred from homology"/>
<dbReference type="STRING" id="1038014.SAMN04487910_3910"/>
<accession>A0A1H7UW99</accession>
<dbReference type="SUPFAM" id="SSF54373">
    <property type="entry name" value="FAD-linked reductases, C-terminal domain"/>
    <property type="match status" value="1"/>
</dbReference>
<reference evidence="3 4" key="1">
    <citation type="submission" date="2016-10" db="EMBL/GenBank/DDBJ databases">
        <authorList>
            <person name="de Groot N.N."/>
        </authorList>
    </citation>
    <scope>NUCLEOTIDE SEQUENCE [LARGE SCALE GENOMIC DNA]</scope>
    <source>
        <strain evidence="3 4">DSM 25232</strain>
    </source>
</reference>
<dbReference type="OrthoDB" id="56323at2"/>
<sequence length="351" mass="39634">MKSEVLIIGAGLTGLLIAYKLKKAGISIKVIESRNRIGGRIHTIRSAKETPIEMGATWLSLHHQELIKLLKELNLPVFEQFMQGIALFEPLSTAPPQQIQLPKNQQSSYRIQHGTISIIHKLAEFLDSKDLILNEKIEHIDYIDNGFKIQSSENLYQAEKVVSTIPPALLVNSIKLHPALPTTVVKIASKTHTWMGDSIKFGVSYNKPFWKNKNYSGTVFSNVGPITELYDHSNSENTCFALKGFLQSGMNSYTNEQRKSKVFSQLHKLFGDDALAYLSYEELVWKHESYTTLPSEEFIFPHQNNGHKIYQQGYYDNRFFIGGTETASQQGGYMEGAVLSAQSIYQKLLSD</sequence>
<evidence type="ECO:0000256" key="1">
    <source>
        <dbReference type="ARBA" id="ARBA00005995"/>
    </source>
</evidence>
<keyword evidence="4" id="KW-1185">Reference proteome</keyword>
<evidence type="ECO:0000313" key="3">
    <source>
        <dbReference type="EMBL" id="SEM01263.1"/>
    </source>
</evidence>
<evidence type="ECO:0000313" key="4">
    <source>
        <dbReference type="Proteomes" id="UP000198521"/>
    </source>
</evidence>
<dbReference type="AlphaFoldDB" id="A0A1H7UW99"/>
<dbReference type="Proteomes" id="UP000198521">
    <property type="component" value="Unassembled WGS sequence"/>
</dbReference>